<dbReference type="Proteomes" id="UP000292445">
    <property type="component" value="Unassembled WGS sequence"/>
</dbReference>
<proteinExistence type="predicted"/>
<name>A0A4Q7NEB5_9BURK</name>
<gene>
    <name evidence="5" type="ORF">EV675_3943</name>
</gene>
<dbReference type="PANTHER" id="PTHR43537:SF24">
    <property type="entry name" value="GLUCONATE OPERON TRANSCRIPTIONAL REPRESSOR"/>
    <property type="match status" value="1"/>
</dbReference>
<reference evidence="5 6" key="1">
    <citation type="submission" date="2019-02" db="EMBL/GenBank/DDBJ databases">
        <title>Genomic Encyclopedia of Type Strains, Phase IV (KMG-IV): sequencing the most valuable type-strain genomes for metagenomic binning, comparative biology and taxonomic classification.</title>
        <authorList>
            <person name="Goeker M."/>
        </authorList>
    </citation>
    <scope>NUCLEOTIDE SEQUENCE [LARGE SCALE GENOMIC DNA]</scope>
    <source>
        <strain evidence="5 6">K24</strain>
    </source>
</reference>
<evidence type="ECO:0000313" key="6">
    <source>
        <dbReference type="Proteomes" id="UP000292445"/>
    </source>
</evidence>
<dbReference type="OrthoDB" id="8959245at2"/>
<dbReference type="PRINTS" id="PR00035">
    <property type="entry name" value="HTHGNTR"/>
</dbReference>
<dbReference type="InterPro" id="IPR036388">
    <property type="entry name" value="WH-like_DNA-bd_sf"/>
</dbReference>
<dbReference type="PANTHER" id="PTHR43537">
    <property type="entry name" value="TRANSCRIPTIONAL REGULATOR, GNTR FAMILY"/>
    <property type="match status" value="1"/>
</dbReference>
<evidence type="ECO:0000256" key="3">
    <source>
        <dbReference type="ARBA" id="ARBA00023163"/>
    </source>
</evidence>
<evidence type="ECO:0000259" key="4">
    <source>
        <dbReference type="PROSITE" id="PS50949"/>
    </source>
</evidence>
<feature type="domain" description="HTH gntR-type" evidence="4">
    <location>
        <begin position="34"/>
        <end position="101"/>
    </location>
</feature>
<dbReference type="GO" id="GO:0003677">
    <property type="term" value="F:DNA binding"/>
    <property type="evidence" value="ECO:0007669"/>
    <property type="project" value="UniProtKB-KW"/>
</dbReference>
<dbReference type="Pfam" id="PF07729">
    <property type="entry name" value="FCD"/>
    <property type="match status" value="1"/>
</dbReference>
<keyword evidence="6" id="KW-1185">Reference proteome</keyword>
<dbReference type="SUPFAM" id="SSF48008">
    <property type="entry name" value="GntR ligand-binding domain-like"/>
    <property type="match status" value="1"/>
</dbReference>
<keyword evidence="2" id="KW-0238">DNA-binding</keyword>
<keyword evidence="3" id="KW-0804">Transcription</keyword>
<dbReference type="CDD" id="cd07377">
    <property type="entry name" value="WHTH_GntR"/>
    <property type="match status" value="1"/>
</dbReference>
<dbReference type="InterPro" id="IPR036390">
    <property type="entry name" value="WH_DNA-bd_sf"/>
</dbReference>
<accession>A0A4Q7NEB5</accession>
<dbReference type="Gene3D" id="1.10.10.10">
    <property type="entry name" value="Winged helix-like DNA-binding domain superfamily/Winged helix DNA-binding domain"/>
    <property type="match status" value="1"/>
</dbReference>
<dbReference type="SMART" id="SM00895">
    <property type="entry name" value="FCD"/>
    <property type="match status" value="1"/>
</dbReference>
<evidence type="ECO:0000256" key="1">
    <source>
        <dbReference type="ARBA" id="ARBA00023015"/>
    </source>
</evidence>
<dbReference type="RefSeq" id="WP_130359016.1">
    <property type="nucleotide sequence ID" value="NZ_SGXC01000002.1"/>
</dbReference>
<sequence length="248" mass="27364">MEPSAITRSSAFLQANDEGSATSFRWLLGQSKTLTLPEQIAAHVGDRILSSAIEPGEWIREQDLADEFAVSRSPVREAMRLLEKEGIVRIHPRRGAQATQLSLKEIEDLQEVRQALVRVVARRVASQSSPELVAILEAGVAQLAPLAEDPAGGDAFGETLSRLTLCCAAHSGNDRLFTLITSLSLQMSRYTRLGLRSVERRKRSLALWRKSLQAIRKGDADEAERLWAARLDENSAEIRRQLKDSGAA</sequence>
<dbReference type="EMBL" id="SGXC01000002">
    <property type="protein sequence ID" value="RZS81320.1"/>
    <property type="molecule type" value="Genomic_DNA"/>
</dbReference>
<dbReference type="GO" id="GO:0003700">
    <property type="term" value="F:DNA-binding transcription factor activity"/>
    <property type="evidence" value="ECO:0007669"/>
    <property type="project" value="InterPro"/>
</dbReference>
<dbReference type="Pfam" id="PF00392">
    <property type="entry name" value="GntR"/>
    <property type="match status" value="1"/>
</dbReference>
<protein>
    <submittedName>
        <fullName evidence="5">GntR family transcriptional regulator</fullName>
    </submittedName>
</protein>
<dbReference type="SMART" id="SM00345">
    <property type="entry name" value="HTH_GNTR"/>
    <property type="match status" value="1"/>
</dbReference>
<dbReference type="AlphaFoldDB" id="A0A4Q7NEB5"/>
<organism evidence="5 6">
    <name type="scientific">Pigmentiphaga kullae</name>
    <dbReference type="NCBI Taxonomy" id="151784"/>
    <lineage>
        <taxon>Bacteria</taxon>
        <taxon>Pseudomonadati</taxon>
        <taxon>Pseudomonadota</taxon>
        <taxon>Betaproteobacteria</taxon>
        <taxon>Burkholderiales</taxon>
        <taxon>Alcaligenaceae</taxon>
        <taxon>Pigmentiphaga</taxon>
    </lineage>
</organism>
<dbReference type="InterPro" id="IPR008920">
    <property type="entry name" value="TF_FadR/GntR_C"/>
</dbReference>
<evidence type="ECO:0000313" key="5">
    <source>
        <dbReference type="EMBL" id="RZS81320.1"/>
    </source>
</evidence>
<dbReference type="SUPFAM" id="SSF46785">
    <property type="entry name" value="Winged helix' DNA-binding domain"/>
    <property type="match status" value="1"/>
</dbReference>
<dbReference type="InterPro" id="IPR000524">
    <property type="entry name" value="Tscrpt_reg_HTH_GntR"/>
</dbReference>
<comment type="caution">
    <text evidence="5">The sequence shown here is derived from an EMBL/GenBank/DDBJ whole genome shotgun (WGS) entry which is preliminary data.</text>
</comment>
<dbReference type="Gene3D" id="1.20.120.530">
    <property type="entry name" value="GntR ligand-binding domain-like"/>
    <property type="match status" value="1"/>
</dbReference>
<evidence type="ECO:0000256" key="2">
    <source>
        <dbReference type="ARBA" id="ARBA00023125"/>
    </source>
</evidence>
<dbReference type="InterPro" id="IPR011711">
    <property type="entry name" value="GntR_C"/>
</dbReference>
<keyword evidence="1" id="KW-0805">Transcription regulation</keyword>
<dbReference type="PROSITE" id="PS50949">
    <property type="entry name" value="HTH_GNTR"/>
    <property type="match status" value="1"/>
</dbReference>